<keyword evidence="2" id="KW-1185">Reference proteome</keyword>
<gene>
    <name evidence="1" type="ORF">SAMN05660923_01650</name>
</gene>
<protein>
    <submittedName>
        <fullName evidence="1">Beta protein</fullName>
    </submittedName>
</protein>
<dbReference type="InterPro" id="IPR025683">
    <property type="entry name" value="Protein_beta"/>
</dbReference>
<proteinExistence type="predicted"/>
<dbReference type="OrthoDB" id="1492299at2"/>
<dbReference type="Pfam" id="PF14350">
    <property type="entry name" value="Beta_protein"/>
    <property type="match status" value="1"/>
</dbReference>
<reference evidence="1 2" key="1">
    <citation type="submission" date="2016-10" db="EMBL/GenBank/DDBJ databases">
        <authorList>
            <person name="de Groot N.N."/>
        </authorList>
    </citation>
    <scope>NUCLEOTIDE SEQUENCE [LARGE SCALE GENOMIC DNA]</scope>
    <source>
        <strain evidence="1 2">DSM 23310</strain>
    </source>
</reference>
<dbReference type="RefSeq" id="WP_093752649.1">
    <property type="nucleotide sequence ID" value="NZ_FNNG01000006.1"/>
</dbReference>
<sequence length="334" mass="39199">MKSDFIYVPIVKWKKGEQEALKELDDSIKDKIIPLIEITPDFEVTKFEDSLSNWDNRYFYFDVLQEVYEEKGGEIYFELLNQCDPEYVIPVVFLSDDEEAIKEAWDYSSNGIAIRITSDDLDELEENISKITKYIDINDVDLIIDLKDINENNFSEKKIVARALFQSIPDINLYRRIILSSSAFPQYLSGISRYKIYQFKRYDYQLWEFVKKQSAKHNINLIYSDYCISAPGYFEYKPYMKLSHNLRYTSEDSFIIIKGETIKKGGLDSENVIQSCKMLINDESYSGKDYSWGDNYIYTRCNDDVKNFGNLSTWRKVGTNHHITIVINQLSNPS</sequence>
<dbReference type="AlphaFoldDB" id="A0A1H2YKR2"/>
<accession>A0A1H2YKR2</accession>
<dbReference type="EMBL" id="FNNG01000006">
    <property type="protein sequence ID" value="SDX05756.1"/>
    <property type="molecule type" value="Genomic_DNA"/>
</dbReference>
<dbReference type="Proteomes" id="UP000198828">
    <property type="component" value="Unassembled WGS sequence"/>
</dbReference>
<evidence type="ECO:0000313" key="1">
    <source>
        <dbReference type="EMBL" id="SDX05756.1"/>
    </source>
</evidence>
<name>A0A1H2YKR2_9FIRM</name>
<evidence type="ECO:0000313" key="2">
    <source>
        <dbReference type="Proteomes" id="UP000198828"/>
    </source>
</evidence>
<organism evidence="1 2">
    <name type="scientific">Tepidimicrobium xylanilyticum</name>
    <dbReference type="NCBI Taxonomy" id="1123352"/>
    <lineage>
        <taxon>Bacteria</taxon>
        <taxon>Bacillati</taxon>
        <taxon>Bacillota</taxon>
        <taxon>Tissierellia</taxon>
        <taxon>Tissierellales</taxon>
        <taxon>Tepidimicrobiaceae</taxon>
        <taxon>Tepidimicrobium</taxon>
    </lineage>
</organism>